<dbReference type="SUPFAM" id="SSF53328">
    <property type="entry name" value="Formyltransferase"/>
    <property type="match status" value="1"/>
</dbReference>
<dbReference type="InterPro" id="IPR005794">
    <property type="entry name" value="Fmt"/>
</dbReference>
<accession>A0A9P6WDQ2</accession>
<evidence type="ECO:0000256" key="2">
    <source>
        <dbReference type="ARBA" id="ARBA00012261"/>
    </source>
</evidence>
<dbReference type="GO" id="GO:0005739">
    <property type="term" value="C:mitochondrion"/>
    <property type="evidence" value="ECO:0007669"/>
    <property type="project" value="TreeGrafter"/>
</dbReference>
<dbReference type="InterPro" id="IPR041711">
    <property type="entry name" value="Met-tRNA-FMT_N"/>
</dbReference>
<comment type="similarity">
    <text evidence="1">Belongs to the Fmt family.</text>
</comment>
<evidence type="ECO:0000256" key="1">
    <source>
        <dbReference type="ARBA" id="ARBA00010699"/>
    </source>
</evidence>
<dbReference type="Pfam" id="PF02911">
    <property type="entry name" value="Formyl_trans_C"/>
    <property type="match status" value="1"/>
</dbReference>
<proteinExistence type="inferred from homology"/>
<keyword evidence="9" id="KW-1185">Reference proteome</keyword>
<dbReference type="AlphaFoldDB" id="A0A9P6WDQ2"/>
<name>A0A9P6WDQ2_MAUEX</name>
<feature type="domain" description="Formyl transferase C-terminal" evidence="7">
    <location>
        <begin position="250"/>
        <end position="360"/>
    </location>
</feature>
<dbReference type="OrthoDB" id="10268103at2759"/>
<dbReference type="PANTHER" id="PTHR11138:SF5">
    <property type="entry name" value="METHIONYL-TRNA FORMYLTRANSFERASE, MITOCHONDRIAL"/>
    <property type="match status" value="1"/>
</dbReference>
<evidence type="ECO:0000259" key="6">
    <source>
        <dbReference type="Pfam" id="PF00551"/>
    </source>
</evidence>
<comment type="caution">
    <text evidence="8">The sequence shown here is derived from an EMBL/GenBank/DDBJ whole genome shotgun (WGS) entry which is preliminary data.</text>
</comment>
<dbReference type="Proteomes" id="UP000750334">
    <property type="component" value="Unassembled WGS sequence"/>
</dbReference>
<protein>
    <recommendedName>
        <fullName evidence="3">Methionyl-tRNA formyltransferase, mitochondrial</fullName>
        <ecNumber evidence="2">2.1.2.9</ecNumber>
    </recommendedName>
</protein>
<dbReference type="InterPro" id="IPR036477">
    <property type="entry name" value="Formyl_transf_N_sf"/>
</dbReference>
<dbReference type="EC" id="2.1.2.9" evidence="2"/>
<evidence type="ECO:0000256" key="5">
    <source>
        <dbReference type="ARBA" id="ARBA00022917"/>
    </source>
</evidence>
<organism evidence="8 9">
    <name type="scientific">Maudiozyma exigua</name>
    <name type="common">Yeast</name>
    <name type="synonym">Kazachstania exigua</name>
    <dbReference type="NCBI Taxonomy" id="34358"/>
    <lineage>
        <taxon>Eukaryota</taxon>
        <taxon>Fungi</taxon>
        <taxon>Dikarya</taxon>
        <taxon>Ascomycota</taxon>
        <taxon>Saccharomycotina</taxon>
        <taxon>Saccharomycetes</taxon>
        <taxon>Saccharomycetales</taxon>
        <taxon>Saccharomycetaceae</taxon>
        <taxon>Maudiozyma</taxon>
    </lineage>
</organism>
<dbReference type="Gene3D" id="3.40.50.12230">
    <property type="match status" value="1"/>
</dbReference>
<sequence length="377" mass="42747">MIRYKSLLFRPVRFYSVRYGKPLDILFFGSDEFSIHSFKALQSLSLQKPNLISTLQLVTRPPKWCGRKKSILRKPPILEYVEKQTSNQLQPILCDTRQEMLDLLTPHLSLSTNSMLIAVSYGKLIPHELIQSANYSINVHPSLLPRYKGSAPIQHTLLNNDTVTGVSIQTLDPCKFDNGEIIARTSEINVQQLLDNENTMERTPGYMTRTMIDQLGHIGADLLSDVIGAGTYKNHGQLPDVYESSWATTIKTQDKQVDWVKYTADYIARMIAILGPVFTFKSIQVGKVHRSTDSFMNKRVLLHQAEPIKWPSQDLKPGQFQFDPVTNVIRVGCAANTQLEITNLQFEACAIESSDEFMRRLKKRCGPKAAELTTFIN</sequence>
<dbReference type="GO" id="GO:0004479">
    <property type="term" value="F:methionyl-tRNA formyltransferase activity"/>
    <property type="evidence" value="ECO:0007669"/>
    <property type="project" value="UniProtKB-EC"/>
</dbReference>
<gene>
    <name evidence="8" type="primary">FMT1</name>
    <name evidence="8" type="ORF">C6P45_003748</name>
</gene>
<keyword evidence="4" id="KW-0808">Transferase</keyword>
<dbReference type="NCBIfam" id="TIGR00460">
    <property type="entry name" value="fmt"/>
    <property type="match status" value="1"/>
</dbReference>
<feature type="domain" description="Formyl transferase N-terminal" evidence="6">
    <location>
        <begin position="25"/>
        <end position="203"/>
    </location>
</feature>
<dbReference type="InterPro" id="IPR005793">
    <property type="entry name" value="Formyl_trans_C"/>
</dbReference>
<dbReference type="PANTHER" id="PTHR11138">
    <property type="entry name" value="METHIONYL-TRNA FORMYLTRANSFERASE"/>
    <property type="match status" value="1"/>
</dbReference>
<evidence type="ECO:0000256" key="4">
    <source>
        <dbReference type="ARBA" id="ARBA00022679"/>
    </source>
</evidence>
<evidence type="ECO:0000256" key="3">
    <source>
        <dbReference type="ARBA" id="ARBA00014185"/>
    </source>
</evidence>
<dbReference type="CDD" id="cd08646">
    <property type="entry name" value="FMT_core_Met-tRNA-FMT_N"/>
    <property type="match status" value="1"/>
</dbReference>
<dbReference type="EMBL" id="PUHR01000040">
    <property type="protein sequence ID" value="KAG0669516.1"/>
    <property type="molecule type" value="Genomic_DNA"/>
</dbReference>
<evidence type="ECO:0000313" key="8">
    <source>
        <dbReference type="EMBL" id="KAG0669516.1"/>
    </source>
</evidence>
<evidence type="ECO:0000313" key="9">
    <source>
        <dbReference type="Proteomes" id="UP000750334"/>
    </source>
</evidence>
<evidence type="ECO:0000259" key="7">
    <source>
        <dbReference type="Pfam" id="PF02911"/>
    </source>
</evidence>
<dbReference type="InterPro" id="IPR002376">
    <property type="entry name" value="Formyl_transf_N"/>
</dbReference>
<dbReference type="Pfam" id="PF00551">
    <property type="entry name" value="Formyl_trans_N"/>
    <property type="match status" value="1"/>
</dbReference>
<keyword evidence="5" id="KW-0648">Protein biosynthesis</keyword>
<reference evidence="8 9" key="1">
    <citation type="submission" date="2020-11" db="EMBL/GenBank/DDBJ databases">
        <title>Kefir isolates.</title>
        <authorList>
            <person name="Marcisauskas S."/>
            <person name="Kim Y."/>
            <person name="Blasche S."/>
        </authorList>
    </citation>
    <scope>NUCLEOTIDE SEQUENCE [LARGE SCALE GENOMIC DNA]</scope>
    <source>
        <strain evidence="8 9">OG2</strain>
    </source>
</reference>